<dbReference type="AlphaFoldDB" id="A0A9D1H204"/>
<dbReference type="Proteomes" id="UP000824165">
    <property type="component" value="Unassembled WGS sequence"/>
</dbReference>
<proteinExistence type="predicted"/>
<evidence type="ECO:0000313" key="1">
    <source>
        <dbReference type="EMBL" id="HIT85060.1"/>
    </source>
</evidence>
<comment type="caution">
    <text evidence="1">The sequence shown here is derived from an EMBL/GenBank/DDBJ whole genome shotgun (WGS) entry which is preliminary data.</text>
</comment>
<accession>A0A9D1H204</accession>
<evidence type="ECO:0000313" key="2">
    <source>
        <dbReference type="Proteomes" id="UP000824165"/>
    </source>
</evidence>
<dbReference type="EMBL" id="DVLU01000035">
    <property type="protein sequence ID" value="HIT85060.1"/>
    <property type="molecule type" value="Genomic_DNA"/>
</dbReference>
<name>A0A9D1H204_9FIRM</name>
<protein>
    <submittedName>
        <fullName evidence="1">Uncharacterized protein</fullName>
    </submittedName>
</protein>
<organism evidence="1 2">
    <name type="scientific">Candidatus Ornithomonoglobus intestinigallinarum</name>
    <dbReference type="NCBI Taxonomy" id="2840894"/>
    <lineage>
        <taxon>Bacteria</taxon>
        <taxon>Bacillati</taxon>
        <taxon>Bacillota</taxon>
        <taxon>Clostridia</taxon>
        <taxon>Candidatus Ornithomonoglobus</taxon>
    </lineage>
</organism>
<sequence length="57" mass="6145">MKKEFAMPEMKASKFSIENIVTDSGIDAAKAALNNAGVTAENAVTEVDFDTIFNFSN</sequence>
<gene>
    <name evidence="1" type="ORF">IAA60_04025</name>
</gene>
<reference evidence="1" key="1">
    <citation type="submission" date="2020-10" db="EMBL/GenBank/DDBJ databases">
        <authorList>
            <person name="Gilroy R."/>
        </authorList>
    </citation>
    <scope>NUCLEOTIDE SEQUENCE</scope>
    <source>
        <strain evidence="1">CHK181-108</strain>
    </source>
</reference>
<reference evidence="1" key="2">
    <citation type="journal article" date="2021" name="PeerJ">
        <title>Extensive microbial diversity within the chicken gut microbiome revealed by metagenomics and culture.</title>
        <authorList>
            <person name="Gilroy R."/>
            <person name="Ravi A."/>
            <person name="Getino M."/>
            <person name="Pursley I."/>
            <person name="Horton D.L."/>
            <person name="Alikhan N.F."/>
            <person name="Baker D."/>
            <person name="Gharbi K."/>
            <person name="Hall N."/>
            <person name="Watson M."/>
            <person name="Adriaenssens E.M."/>
            <person name="Foster-Nyarko E."/>
            <person name="Jarju S."/>
            <person name="Secka A."/>
            <person name="Antonio M."/>
            <person name="Oren A."/>
            <person name="Chaudhuri R.R."/>
            <person name="La Ragione R."/>
            <person name="Hildebrand F."/>
            <person name="Pallen M.J."/>
        </authorList>
    </citation>
    <scope>NUCLEOTIDE SEQUENCE</scope>
    <source>
        <strain evidence="1">CHK181-108</strain>
    </source>
</reference>